<evidence type="ECO:0000313" key="2">
    <source>
        <dbReference type="EMBL" id="WXB96621.1"/>
    </source>
</evidence>
<keyword evidence="1" id="KW-1133">Transmembrane helix</keyword>
<evidence type="ECO:0008006" key="4">
    <source>
        <dbReference type="Google" id="ProtNLM"/>
    </source>
</evidence>
<feature type="transmembrane region" description="Helical" evidence="1">
    <location>
        <begin position="88"/>
        <end position="109"/>
    </location>
</feature>
<feature type="transmembrane region" description="Helical" evidence="1">
    <location>
        <begin position="50"/>
        <end position="68"/>
    </location>
</feature>
<keyword evidence="1" id="KW-0472">Membrane</keyword>
<organism evidence="2 3">
    <name type="scientific">Metabacillus sediminis</name>
    <dbReference type="NCBI Taxonomy" id="3117746"/>
    <lineage>
        <taxon>Bacteria</taxon>
        <taxon>Bacillati</taxon>
        <taxon>Bacillota</taxon>
        <taxon>Bacilli</taxon>
        <taxon>Bacillales</taxon>
        <taxon>Bacillaceae</taxon>
        <taxon>Metabacillus</taxon>
    </lineage>
</organism>
<protein>
    <recommendedName>
        <fullName evidence="4">DUF5658 domain-containing protein</fullName>
    </recommendedName>
</protein>
<evidence type="ECO:0000256" key="1">
    <source>
        <dbReference type="SAM" id="Phobius"/>
    </source>
</evidence>
<dbReference type="RefSeq" id="WP_338778724.1">
    <property type="nucleotide sequence ID" value="NZ_CP147407.1"/>
</dbReference>
<keyword evidence="1" id="KW-0812">Transmembrane</keyword>
<gene>
    <name evidence="2" type="ORF">WCV65_19130</name>
</gene>
<proteinExistence type="predicted"/>
<dbReference type="EMBL" id="CP147407">
    <property type="protein sequence ID" value="WXB96621.1"/>
    <property type="molecule type" value="Genomic_DNA"/>
</dbReference>
<evidence type="ECO:0000313" key="3">
    <source>
        <dbReference type="Proteomes" id="UP001377337"/>
    </source>
</evidence>
<feature type="transmembrane region" description="Helical" evidence="1">
    <location>
        <begin position="12"/>
        <end position="30"/>
    </location>
</feature>
<sequence length="110" mass="12578">MFLVAEIIKNTVLILSIIQCTFAACIILLGDTLYDQFEDGVIHNAKNIFSKSWNFVAYILFGIGPFIYKKKAQHHNWFVKRAIMTSWVLLMIIVFVIINLILSSITNLLA</sequence>
<name>A0ABZ2NG14_9BACI</name>
<keyword evidence="3" id="KW-1185">Reference proteome</keyword>
<accession>A0ABZ2NG14</accession>
<dbReference type="Proteomes" id="UP001377337">
    <property type="component" value="Chromosome"/>
</dbReference>
<reference evidence="2 3" key="1">
    <citation type="submission" date="2024-02" db="EMBL/GenBank/DDBJ databases">
        <title>Seven novel Bacillus-like species.</title>
        <authorList>
            <person name="Liu G."/>
        </authorList>
    </citation>
    <scope>NUCLEOTIDE SEQUENCE [LARGE SCALE GENOMIC DNA]</scope>
    <source>
        <strain evidence="2 3">FJAT-52054</strain>
    </source>
</reference>